<dbReference type="InterPro" id="IPR006450">
    <property type="entry name" value="Phage_HK97_gp6-like"/>
</dbReference>
<accession>A0A6J5LQ00</accession>
<dbReference type="Pfam" id="PF05135">
    <property type="entry name" value="Phage_connect_1"/>
    <property type="match status" value="1"/>
</dbReference>
<evidence type="ECO:0000313" key="3">
    <source>
        <dbReference type="EMBL" id="CAB5229831.1"/>
    </source>
</evidence>
<dbReference type="EMBL" id="LR796321">
    <property type="protein sequence ID" value="CAB4136585.1"/>
    <property type="molecule type" value="Genomic_DNA"/>
</dbReference>
<dbReference type="EMBL" id="LR798408">
    <property type="protein sequence ID" value="CAB5229831.1"/>
    <property type="molecule type" value="Genomic_DNA"/>
</dbReference>
<proteinExistence type="predicted"/>
<dbReference type="NCBIfam" id="TIGR01560">
    <property type="entry name" value="put_DNA_pack"/>
    <property type="match status" value="2"/>
</dbReference>
<gene>
    <name evidence="2" type="ORF">UFOVP1388_15</name>
    <name evidence="3" type="ORF">UFOVP1565_20</name>
    <name evidence="1" type="ORF">UFOVP311_36</name>
</gene>
<dbReference type="CDD" id="cd08054">
    <property type="entry name" value="gp6"/>
    <property type="match status" value="1"/>
</dbReference>
<dbReference type="InterPro" id="IPR021146">
    <property type="entry name" value="Phage_gp6-like_head-tail"/>
</dbReference>
<dbReference type="NCBIfam" id="TIGR02215">
    <property type="entry name" value="phage_chp_gp8"/>
    <property type="match status" value="1"/>
</dbReference>
<evidence type="ECO:0000313" key="1">
    <source>
        <dbReference type="EMBL" id="CAB4136585.1"/>
    </source>
</evidence>
<protein>
    <submittedName>
        <fullName evidence="1">Phage protein of unkonwn function</fullName>
    </submittedName>
</protein>
<dbReference type="Gene3D" id="1.10.3230.30">
    <property type="entry name" value="Phage gp6-like head-tail connector protein"/>
    <property type="match status" value="1"/>
</dbReference>
<reference evidence="1" key="1">
    <citation type="submission" date="2020-04" db="EMBL/GenBank/DDBJ databases">
        <authorList>
            <person name="Chiriac C."/>
            <person name="Salcher M."/>
            <person name="Ghai R."/>
            <person name="Kavagutti S V."/>
        </authorList>
    </citation>
    <scope>NUCLEOTIDE SEQUENCE</scope>
</reference>
<dbReference type="EMBL" id="LR797344">
    <property type="protein sequence ID" value="CAB4203903.1"/>
    <property type="molecule type" value="Genomic_DNA"/>
</dbReference>
<dbReference type="InterPro" id="IPR011738">
    <property type="entry name" value="Phage_CHP"/>
</dbReference>
<organism evidence="1">
    <name type="scientific">uncultured Caudovirales phage</name>
    <dbReference type="NCBI Taxonomy" id="2100421"/>
    <lineage>
        <taxon>Viruses</taxon>
        <taxon>Duplodnaviria</taxon>
        <taxon>Heunggongvirae</taxon>
        <taxon>Uroviricota</taxon>
        <taxon>Caudoviricetes</taxon>
        <taxon>Peduoviridae</taxon>
        <taxon>Maltschvirus</taxon>
        <taxon>Maltschvirus maltsch</taxon>
    </lineage>
</organism>
<name>A0A6J5LQ00_9CAUD</name>
<sequence length="191" mass="21423">MEIKGRIQVVAQPTTEPLTLSEVKNHLRIDGNYDDALLNSCITSARMYFESMCEISIASQELLLALDSFDDIIYLPRGPVQSIEDISYADLQNNQEILDDWIEDLVSNPARITPAFGQSWPDTAEVVNAVQVSYTTGYTTPSMVPKLLKSGMLFYVAHLYENRSAVTDSDLKEVPMAVESIIHQYTLGIYH</sequence>
<evidence type="ECO:0000313" key="2">
    <source>
        <dbReference type="EMBL" id="CAB4203903.1"/>
    </source>
</evidence>